<organism evidence="1 2">
    <name type="scientific">Aliiroseovarius salicola</name>
    <dbReference type="NCBI Taxonomy" id="3009082"/>
    <lineage>
        <taxon>Bacteria</taxon>
        <taxon>Pseudomonadati</taxon>
        <taxon>Pseudomonadota</taxon>
        <taxon>Alphaproteobacteria</taxon>
        <taxon>Rhodobacterales</taxon>
        <taxon>Paracoccaceae</taxon>
        <taxon>Aliiroseovarius</taxon>
    </lineage>
</organism>
<evidence type="ECO:0000313" key="2">
    <source>
        <dbReference type="Proteomes" id="UP001528040"/>
    </source>
</evidence>
<proteinExistence type="predicted"/>
<keyword evidence="2" id="KW-1185">Reference proteome</keyword>
<accession>A0ABT4W3X8</accession>
<comment type="caution">
    <text evidence="1">The sequence shown here is derived from an EMBL/GenBank/DDBJ whole genome shotgun (WGS) entry which is preliminary data.</text>
</comment>
<name>A0ABT4W3X8_9RHOB</name>
<reference evidence="1 2" key="1">
    <citation type="submission" date="2023-01" db="EMBL/GenBank/DDBJ databases">
        <authorList>
            <person name="Yoon J.-W."/>
        </authorList>
    </citation>
    <scope>NUCLEOTIDE SEQUENCE [LARGE SCALE GENOMIC DNA]</scope>
    <source>
        <strain evidence="1 2">KMU-50</strain>
    </source>
</reference>
<evidence type="ECO:0000313" key="1">
    <source>
        <dbReference type="EMBL" id="MDA5095218.1"/>
    </source>
</evidence>
<dbReference type="Proteomes" id="UP001528040">
    <property type="component" value="Unassembled WGS sequence"/>
</dbReference>
<protein>
    <submittedName>
        <fullName evidence="1">Uncharacterized protein</fullName>
    </submittedName>
</protein>
<sequence length="51" mass="5895">MARKLSKDSRMDCPQHGQHRPAFICRHLQHGEGLGFVEAKDYDPDLPFRMA</sequence>
<dbReference type="EMBL" id="JAQIIO010000008">
    <property type="protein sequence ID" value="MDA5095218.1"/>
    <property type="molecule type" value="Genomic_DNA"/>
</dbReference>
<gene>
    <name evidence="1" type="ORF">O2N63_14110</name>
</gene>
<dbReference type="RefSeq" id="WP_271054926.1">
    <property type="nucleotide sequence ID" value="NZ_JAQIIO010000008.1"/>
</dbReference>